<evidence type="ECO:0000313" key="3">
    <source>
        <dbReference type="EMBL" id="SIN94823.1"/>
    </source>
</evidence>
<dbReference type="AlphaFoldDB" id="A0A1N6FHS1"/>
<feature type="chain" id="PRO_5012907254" description="DUF5018 domain-containing protein" evidence="1">
    <location>
        <begin position="20"/>
        <end position="148"/>
    </location>
</feature>
<dbReference type="OrthoDB" id="760804at2"/>
<keyword evidence="1" id="KW-0732">Signal</keyword>
<feature type="domain" description="DUF5018" evidence="2">
    <location>
        <begin position="36"/>
        <end position="143"/>
    </location>
</feature>
<evidence type="ECO:0000256" key="1">
    <source>
        <dbReference type="SAM" id="SignalP"/>
    </source>
</evidence>
<dbReference type="Proteomes" id="UP000185003">
    <property type="component" value="Unassembled WGS sequence"/>
</dbReference>
<dbReference type="InterPro" id="IPR054460">
    <property type="entry name" value="DUF5018-rel"/>
</dbReference>
<sequence>MKKYFALGCLLMIAVFSQSCLKRGLKDLPVFTDAKIDRFDFEYRWNDNGTFRVIRLTTSTPVVNGNSMTVTTTVPAASGTFTTAVRDQVTASNITGMCNISTAATIQPANGSPMLGLPGNYAKPVAYQVTAADGKTTITWQVQVNFVK</sequence>
<dbReference type="Gene3D" id="2.60.40.4120">
    <property type="match status" value="1"/>
</dbReference>
<feature type="signal peptide" evidence="1">
    <location>
        <begin position="1"/>
        <end position="19"/>
    </location>
</feature>
<protein>
    <recommendedName>
        <fullName evidence="2">DUF5018 domain-containing protein</fullName>
    </recommendedName>
</protein>
<evidence type="ECO:0000313" key="4">
    <source>
        <dbReference type="Proteomes" id="UP000185003"/>
    </source>
</evidence>
<proteinExistence type="predicted"/>
<dbReference type="STRING" id="536979.SAMN04488055_2228"/>
<dbReference type="RefSeq" id="WP_074239301.1">
    <property type="nucleotide sequence ID" value="NZ_FSRA01000001.1"/>
</dbReference>
<dbReference type="EMBL" id="FSRA01000001">
    <property type="protein sequence ID" value="SIN94823.1"/>
    <property type="molecule type" value="Genomic_DNA"/>
</dbReference>
<accession>A0A1N6FHS1</accession>
<organism evidence="3 4">
    <name type="scientific">Chitinophaga niabensis</name>
    <dbReference type="NCBI Taxonomy" id="536979"/>
    <lineage>
        <taxon>Bacteria</taxon>
        <taxon>Pseudomonadati</taxon>
        <taxon>Bacteroidota</taxon>
        <taxon>Chitinophagia</taxon>
        <taxon>Chitinophagales</taxon>
        <taxon>Chitinophagaceae</taxon>
        <taxon>Chitinophaga</taxon>
    </lineage>
</organism>
<evidence type="ECO:0000259" key="2">
    <source>
        <dbReference type="Pfam" id="PF22243"/>
    </source>
</evidence>
<dbReference type="Pfam" id="PF22243">
    <property type="entry name" value="DUF5018-rel"/>
    <property type="match status" value="1"/>
</dbReference>
<name>A0A1N6FHS1_9BACT</name>
<dbReference type="PROSITE" id="PS51257">
    <property type="entry name" value="PROKAR_LIPOPROTEIN"/>
    <property type="match status" value="1"/>
</dbReference>
<reference evidence="3 4" key="1">
    <citation type="submission" date="2016-11" db="EMBL/GenBank/DDBJ databases">
        <authorList>
            <person name="Jaros S."/>
            <person name="Januszkiewicz K."/>
            <person name="Wedrychowicz H."/>
        </authorList>
    </citation>
    <scope>NUCLEOTIDE SEQUENCE [LARGE SCALE GENOMIC DNA]</scope>
    <source>
        <strain evidence="3 4">DSM 24787</strain>
    </source>
</reference>
<keyword evidence="4" id="KW-1185">Reference proteome</keyword>
<gene>
    <name evidence="3" type="ORF">SAMN04488055_2228</name>
</gene>